<dbReference type="AlphaFoldDB" id="A0A7K0CMK4"/>
<accession>A0A7K0CMK4</accession>
<reference evidence="3 4" key="1">
    <citation type="submission" date="2019-10" db="EMBL/GenBank/DDBJ databases">
        <title>Streptomyces smaragdinus sp. nov. and Streptomyces fabii sp. nov., isolated from the gut of fungus growing-termite Macrotermes natalensis.</title>
        <authorList>
            <person name="Schwitalla J."/>
            <person name="Benndorf R."/>
            <person name="Martin K."/>
            <person name="De Beer W."/>
            <person name="Kaster A.-K."/>
            <person name="Vollmers J."/>
            <person name="Poulsen M."/>
            <person name="Beemelmanns C."/>
        </authorList>
    </citation>
    <scope>NUCLEOTIDE SEQUENCE [LARGE SCALE GENOMIC DNA]</scope>
    <source>
        <strain evidence="3 4">RB5</strain>
    </source>
</reference>
<dbReference type="Proteomes" id="UP000466345">
    <property type="component" value="Unassembled WGS sequence"/>
</dbReference>
<comment type="similarity">
    <text evidence="1">Belongs to the YciI family.</text>
</comment>
<keyword evidence="4" id="KW-1185">Reference proteome</keyword>
<evidence type="ECO:0000313" key="3">
    <source>
        <dbReference type="EMBL" id="MQY14705.1"/>
    </source>
</evidence>
<protein>
    <recommendedName>
        <fullName evidence="2">YCII-related domain-containing protein</fullName>
    </recommendedName>
</protein>
<evidence type="ECO:0000259" key="2">
    <source>
        <dbReference type="Pfam" id="PF03795"/>
    </source>
</evidence>
<gene>
    <name evidence="3" type="ORF">SRB5_48810</name>
</gene>
<evidence type="ECO:0000313" key="4">
    <source>
        <dbReference type="Proteomes" id="UP000466345"/>
    </source>
</evidence>
<dbReference type="Gene3D" id="3.30.70.1060">
    <property type="entry name" value="Dimeric alpha+beta barrel"/>
    <property type="match status" value="1"/>
</dbReference>
<organism evidence="3 4">
    <name type="scientific">Streptomyces smaragdinus</name>
    <dbReference type="NCBI Taxonomy" id="2585196"/>
    <lineage>
        <taxon>Bacteria</taxon>
        <taxon>Bacillati</taxon>
        <taxon>Actinomycetota</taxon>
        <taxon>Actinomycetes</taxon>
        <taxon>Kitasatosporales</taxon>
        <taxon>Streptomycetaceae</taxon>
        <taxon>Streptomyces</taxon>
    </lineage>
</organism>
<dbReference type="RefSeq" id="WP_153455567.1">
    <property type="nucleotide sequence ID" value="NZ_WEGJ01000024.1"/>
</dbReference>
<dbReference type="InterPro" id="IPR011008">
    <property type="entry name" value="Dimeric_a/b-barrel"/>
</dbReference>
<proteinExistence type="inferred from homology"/>
<dbReference type="OrthoDB" id="9814407at2"/>
<evidence type="ECO:0000256" key="1">
    <source>
        <dbReference type="ARBA" id="ARBA00007689"/>
    </source>
</evidence>
<dbReference type="PANTHER" id="PTHR37828:SF1">
    <property type="entry name" value="YCII-RELATED DOMAIN-CONTAINING PROTEIN"/>
    <property type="match status" value="1"/>
</dbReference>
<dbReference type="EMBL" id="WEGJ01000024">
    <property type="protein sequence ID" value="MQY14705.1"/>
    <property type="molecule type" value="Genomic_DNA"/>
</dbReference>
<comment type="caution">
    <text evidence="3">The sequence shown here is derived from an EMBL/GenBank/DDBJ whole genome shotgun (WGS) entry which is preliminary data.</text>
</comment>
<sequence length="99" mass="10666">MFVLDLSYTAPVDRVDALLDAHVAWLSKLYEDGVALASGRKDPREGGVVIAAGLPRAEIEALVAQDPFVTAGVAQYKITEFLATKTAPALADYRQELPH</sequence>
<dbReference type="SUPFAM" id="SSF54909">
    <property type="entry name" value="Dimeric alpha+beta barrel"/>
    <property type="match status" value="1"/>
</dbReference>
<feature type="domain" description="YCII-related" evidence="2">
    <location>
        <begin position="1"/>
        <end position="81"/>
    </location>
</feature>
<dbReference type="Pfam" id="PF03795">
    <property type="entry name" value="YCII"/>
    <property type="match status" value="1"/>
</dbReference>
<name>A0A7K0CMK4_9ACTN</name>
<dbReference type="InterPro" id="IPR005545">
    <property type="entry name" value="YCII"/>
</dbReference>
<dbReference type="PANTHER" id="PTHR37828">
    <property type="entry name" value="GSR2449 PROTEIN"/>
    <property type="match status" value="1"/>
</dbReference>